<keyword evidence="1" id="KW-0732">Signal</keyword>
<evidence type="ECO:0000313" key="3">
    <source>
        <dbReference type="Proteomes" id="UP000252519"/>
    </source>
</evidence>
<name>A0A368GEK4_ANCCA</name>
<protein>
    <submittedName>
        <fullName evidence="2">Uncharacterized protein</fullName>
    </submittedName>
</protein>
<dbReference type="AlphaFoldDB" id="A0A368GEK4"/>
<reference evidence="2 3" key="1">
    <citation type="submission" date="2014-10" db="EMBL/GenBank/DDBJ databases">
        <title>Draft genome of the hookworm Ancylostoma caninum.</title>
        <authorList>
            <person name="Mitreva M."/>
        </authorList>
    </citation>
    <scope>NUCLEOTIDE SEQUENCE [LARGE SCALE GENOMIC DNA]</scope>
    <source>
        <strain evidence="2 3">Baltimore</strain>
    </source>
</reference>
<accession>A0A368GEK4</accession>
<gene>
    <name evidence="2" type="ORF">ANCCAN_11204</name>
</gene>
<proteinExistence type="predicted"/>
<sequence>MFPLKPLLVLVVLFAAGSADFSRIVECQKECLKAKTAQELKDCSRECFKKIALDNAGSDRQKSEGLDKWLGDLDSILQRFPKEEAEKRISQFLNDPQVKQTVDELRKEVKDIPWKEIAADAVKEIQKSNAPGMINFITVGVALIFSANVF</sequence>
<feature type="signal peptide" evidence="1">
    <location>
        <begin position="1"/>
        <end position="19"/>
    </location>
</feature>
<evidence type="ECO:0000256" key="1">
    <source>
        <dbReference type="SAM" id="SignalP"/>
    </source>
</evidence>
<dbReference type="Proteomes" id="UP000252519">
    <property type="component" value="Unassembled WGS sequence"/>
</dbReference>
<evidence type="ECO:0000313" key="2">
    <source>
        <dbReference type="EMBL" id="RCN42816.1"/>
    </source>
</evidence>
<organism evidence="2 3">
    <name type="scientific">Ancylostoma caninum</name>
    <name type="common">Dog hookworm</name>
    <dbReference type="NCBI Taxonomy" id="29170"/>
    <lineage>
        <taxon>Eukaryota</taxon>
        <taxon>Metazoa</taxon>
        <taxon>Ecdysozoa</taxon>
        <taxon>Nematoda</taxon>
        <taxon>Chromadorea</taxon>
        <taxon>Rhabditida</taxon>
        <taxon>Rhabditina</taxon>
        <taxon>Rhabditomorpha</taxon>
        <taxon>Strongyloidea</taxon>
        <taxon>Ancylostomatidae</taxon>
        <taxon>Ancylostomatinae</taxon>
        <taxon>Ancylostoma</taxon>
    </lineage>
</organism>
<keyword evidence="3" id="KW-1185">Reference proteome</keyword>
<feature type="chain" id="PRO_5016967701" evidence="1">
    <location>
        <begin position="20"/>
        <end position="150"/>
    </location>
</feature>
<comment type="caution">
    <text evidence="2">The sequence shown here is derived from an EMBL/GenBank/DDBJ whole genome shotgun (WGS) entry which is preliminary data.</text>
</comment>
<dbReference type="EMBL" id="JOJR01000178">
    <property type="protein sequence ID" value="RCN42816.1"/>
    <property type="molecule type" value="Genomic_DNA"/>
</dbReference>